<dbReference type="PROSITE" id="PS50109">
    <property type="entry name" value="HIS_KIN"/>
    <property type="match status" value="1"/>
</dbReference>
<dbReference type="InterPro" id="IPR001789">
    <property type="entry name" value="Sig_transdc_resp-reg_receiver"/>
</dbReference>
<comment type="catalytic activity">
    <reaction evidence="1">
        <text>ATP + protein L-histidine = ADP + protein N-phospho-L-histidine.</text>
        <dbReference type="EC" id="2.7.13.3"/>
    </reaction>
</comment>
<evidence type="ECO:0000256" key="3">
    <source>
        <dbReference type="ARBA" id="ARBA00022553"/>
    </source>
</evidence>
<dbReference type="Gene3D" id="1.10.287.130">
    <property type="match status" value="1"/>
</dbReference>
<accession>A0A837GCF3</accession>
<evidence type="ECO:0000256" key="7">
    <source>
        <dbReference type="ARBA" id="ARBA00023012"/>
    </source>
</evidence>
<dbReference type="PROSITE" id="PS50110">
    <property type="entry name" value="RESPONSE_REGULATORY"/>
    <property type="match status" value="1"/>
</dbReference>
<keyword evidence="4" id="KW-0808">Transferase</keyword>
<dbReference type="SMART" id="SM00448">
    <property type="entry name" value="REC"/>
    <property type="match status" value="1"/>
</dbReference>
<dbReference type="RefSeq" id="WP_045984813.1">
    <property type="nucleotide sequence ID" value="NZ_CP063051.1"/>
</dbReference>
<dbReference type="Pfam" id="PF00512">
    <property type="entry name" value="HisKA"/>
    <property type="match status" value="1"/>
</dbReference>
<dbReference type="SUPFAM" id="SSF47226">
    <property type="entry name" value="Histidine-containing phosphotransfer domain, HPT domain"/>
    <property type="match status" value="1"/>
</dbReference>
<dbReference type="Gene3D" id="3.40.50.2300">
    <property type="match status" value="1"/>
</dbReference>
<dbReference type="EC" id="2.7.13.3" evidence="2"/>
<evidence type="ECO:0000256" key="1">
    <source>
        <dbReference type="ARBA" id="ARBA00000085"/>
    </source>
</evidence>
<dbReference type="InterPro" id="IPR003594">
    <property type="entry name" value="HATPase_dom"/>
</dbReference>
<sequence length="786" mass="87711">MNKIRLAFAAFILIFIAICSYVYMAYGELNKLAKYDEQVRTMGHEVIELRDEVIGASIRGISDPYQMANQLVELERELTEFQKRHQQADLHSTLFQNLPTQTLLNNFHSSAMSLASTLDQTIGLIVAREFVLHSLKNKLMDGGGFRSDNQSLEQIISHMLDENAIGANEEVTRFAQTFVQVNAQRERLLSTLLSHDSVAFLEQTEFGLTATSARLRDNISQVLIGAAILFVALATLGFIARITELNRNNNAYQIATENAEKANEAKSIFLATMSHELRTPMNGVLGIAQIIKDESQELETKKQAQILIDSGQHLMTILNDILDFSKVEQGKLELEIHPFSIGELVLSLEKTLGPQAANKGLKFVTQNKVPANIELHGDPARTRQILFNLVGNAIKFTQTGKIEIEFALDTSAQPNVCISVTDSGIGIEREKLDTIFTPFEQAELSTTRKFGGTGLGLSIVKRLVEIMGGKVSVFSQPNVGTQFTLTIPFELKELEMSEVQVKSSGELSLLDNFTVLLVEDNRVNAMVARKFCESMGLLVDHANDGLEAISRLKHSNYDLIIMDNHMPNMNGLDAIEHIRTKLKLSTVIFACTADVFKEAHDEFIARGADFVLTKPLQKSSLQNALSQFSRQFSTHREVVEAVKHLPQNASNNISTLIRFPVDKLPLTEEEVSQSPLINQLELQDREKVELLESLIFELDTKTDSLIELHSNTTPTELHAILHAIKGIALEFSMGEVLLLTKKTEDIARQGEIPEIELLQKLVNRLMVNSHEASRLITRLNPYNKTG</sequence>
<dbReference type="Gene3D" id="3.30.565.10">
    <property type="entry name" value="Histidine kinase-like ATPase, C-terminal domain"/>
    <property type="match status" value="1"/>
</dbReference>
<dbReference type="Pfam" id="PF00072">
    <property type="entry name" value="Response_reg"/>
    <property type="match status" value="1"/>
</dbReference>
<evidence type="ECO:0000256" key="6">
    <source>
        <dbReference type="ARBA" id="ARBA00022801"/>
    </source>
</evidence>
<keyword evidence="5 8" id="KW-0418">Kinase</keyword>
<dbReference type="FunFam" id="3.30.565.10:FF:000010">
    <property type="entry name" value="Sensor histidine kinase RcsC"/>
    <property type="match status" value="1"/>
</dbReference>
<dbReference type="Pfam" id="PF02518">
    <property type="entry name" value="HATPase_c"/>
    <property type="match status" value="1"/>
</dbReference>
<dbReference type="CDD" id="cd00082">
    <property type="entry name" value="HisKA"/>
    <property type="match status" value="1"/>
</dbReference>
<dbReference type="PANTHER" id="PTHR43047">
    <property type="entry name" value="TWO-COMPONENT HISTIDINE PROTEIN KINASE"/>
    <property type="match status" value="1"/>
</dbReference>
<dbReference type="SMART" id="SM00387">
    <property type="entry name" value="HATPase_c"/>
    <property type="match status" value="1"/>
</dbReference>
<dbReference type="InterPro" id="IPR004358">
    <property type="entry name" value="Sig_transdc_His_kin-like_C"/>
</dbReference>
<dbReference type="SUPFAM" id="SSF52172">
    <property type="entry name" value="CheY-like"/>
    <property type="match status" value="1"/>
</dbReference>
<dbReference type="InterPro" id="IPR005467">
    <property type="entry name" value="His_kinase_dom"/>
</dbReference>
<dbReference type="EMBL" id="JXXR01000001">
    <property type="protein sequence ID" value="KJY77835.1"/>
    <property type="molecule type" value="Genomic_DNA"/>
</dbReference>
<dbReference type="SMART" id="SM00388">
    <property type="entry name" value="HisKA"/>
    <property type="match status" value="1"/>
</dbReference>
<reference evidence="8" key="1">
    <citation type="journal article" date="2015" name="BMC Genomics">
        <title>Genome mining reveals unlocked bioactive potential of marine Gram-negative bacteria.</title>
        <authorList>
            <person name="Machado H."/>
            <person name="Sonnenschein E.C."/>
            <person name="Melchiorsen J."/>
            <person name="Gram L."/>
        </authorList>
    </citation>
    <scope>NUCLEOTIDE SEQUENCE</scope>
    <source>
        <strain evidence="8">S2052</strain>
    </source>
</reference>
<protein>
    <recommendedName>
        <fullName evidence="2">histidine kinase</fullName>
        <ecNumber evidence="2">2.7.13.3</ecNumber>
    </recommendedName>
</protein>
<evidence type="ECO:0000256" key="5">
    <source>
        <dbReference type="ARBA" id="ARBA00022777"/>
    </source>
</evidence>
<evidence type="ECO:0000256" key="2">
    <source>
        <dbReference type="ARBA" id="ARBA00012438"/>
    </source>
</evidence>
<dbReference type="InterPro" id="IPR011006">
    <property type="entry name" value="CheY-like_superfamily"/>
</dbReference>
<dbReference type="AlphaFoldDB" id="A0A837GCF3"/>
<comment type="caution">
    <text evidence="8">The sequence shown here is derived from an EMBL/GenBank/DDBJ whole genome shotgun (WGS) entry which is preliminary data.</text>
</comment>
<dbReference type="InterPro" id="IPR036097">
    <property type="entry name" value="HisK_dim/P_sf"/>
</dbReference>
<name>A0A837GCF3_9VIBR</name>
<dbReference type="PANTHER" id="PTHR43047:SF78">
    <property type="entry name" value="SENSORY_REGULATORY PROTEIN RPFC"/>
    <property type="match status" value="1"/>
</dbReference>
<dbReference type="InterPro" id="IPR003661">
    <property type="entry name" value="HisK_dim/P_dom"/>
</dbReference>
<dbReference type="SUPFAM" id="SSF47384">
    <property type="entry name" value="Homodimeric domain of signal transducing histidine kinase"/>
    <property type="match status" value="1"/>
</dbReference>
<organism evidence="8">
    <name type="scientific">Vibrio coralliilyticus</name>
    <dbReference type="NCBI Taxonomy" id="190893"/>
    <lineage>
        <taxon>Bacteria</taxon>
        <taxon>Pseudomonadati</taxon>
        <taxon>Pseudomonadota</taxon>
        <taxon>Gammaproteobacteria</taxon>
        <taxon>Vibrionales</taxon>
        <taxon>Vibrionaceae</taxon>
        <taxon>Vibrio</taxon>
    </lineage>
</organism>
<dbReference type="PRINTS" id="PR00344">
    <property type="entry name" value="BCTRLSENSOR"/>
</dbReference>
<dbReference type="GO" id="GO:0000155">
    <property type="term" value="F:phosphorelay sensor kinase activity"/>
    <property type="evidence" value="ECO:0007669"/>
    <property type="project" value="InterPro"/>
</dbReference>
<dbReference type="CDD" id="cd16922">
    <property type="entry name" value="HATPase_EvgS-ArcB-TorS-like"/>
    <property type="match status" value="1"/>
</dbReference>
<dbReference type="CDD" id="cd17546">
    <property type="entry name" value="REC_hyHK_CKI1_RcsC-like"/>
    <property type="match status" value="1"/>
</dbReference>
<dbReference type="InterPro" id="IPR036641">
    <property type="entry name" value="HPT_dom_sf"/>
</dbReference>
<dbReference type="InterPro" id="IPR036890">
    <property type="entry name" value="HATPase_C_sf"/>
</dbReference>
<evidence type="ECO:0000313" key="8">
    <source>
        <dbReference type="EMBL" id="KJY77835.1"/>
    </source>
</evidence>
<proteinExistence type="predicted"/>
<evidence type="ECO:0000256" key="4">
    <source>
        <dbReference type="ARBA" id="ARBA00022679"/>
    </source>
</evidence>
<keyword evidence="7" id="KW-0902">Two-component regulatory system</keyword>
<keyword evidence="3" id="KW-0597">Phosphoprotein</keyword>
<gene>
    <name evidence="8" type="ORF">TW71_02030</name>
</gene>
<keyword evidence="6" id="KW-0378">Hydrolase</keyword>
<dbReference type="SUPFAM" id="SSF55874">
    <property type="entry name" value="ATPase domain of HSP90 chaperone/DNA topoisomerase II/histidine kinase"/>
    <property type="match status" value="1"/>
</dbReference>
<dbReference type="GO" id="GO:0016787">
    <property type="term" value="F:hydrolase activity"/>
    <property type="evidence" value="ECO:0007669"/>
    <property type="project" value="UniProtKB-KW"/>
</dbReference>